<dbReference type="InterPro" id="IPR018958">
    <property type="entry name" value="Knr4/Smi1-like_dom"/>
</dbReference>
<feature type="compositionally biased region" description="Basic and acidic residues" evidence="2">
    <location>
        <begin position="460"/>
        <end position="474"/>
    </location>
</feature>
<feature type="region of interest" description="Disordered" evidence="2">
    <location>
        <begin position="417"/>
        <end position="544"/>
    </location>
</feature>
<evidence type="ECO:0000313" key="4">
    <source>
        <dbReference type="EMBL" id="KAH3658961.1"/>
    </source>
</evidence>
<protein>
    <recommendedName>
        <fullName evidence="3">Knr4/Smi1-like domain-containing protein</fullName>
    </recommendedName>
</protein>
<dbReference type="Gene3D" id="3.40.1580.10">
    <property type="entry name" value="SMI1/KNR4-like"/>
    <property type="match status" value="1"/>
</dbReference>
<keyword evidence="5" id="KW-1185">Reference proteome</keyword>
<dbReference type="PIRSF" id="PIRSF017023">
    <property type="entry name" value="KNR4"/>
    <property type="match status" value="1"/>
</dbReference>
<dbReference type="Pfam" id="PF09346">
    <property type="entry name" value="SMI1_KNR4"/>
    <property type="match status" value="1"/>
</dbReference>
<reference evidence="4" key="1">
    <citation type="journal article" date="2021" name="Open Biol.">
        <title>Shared evolutionary footprints suggest mitochondrial oxidative damage underlies multiple complex I losses in fungi.</title>
        <authorList>
            <person name="Schikora-Tamarit M.A."/>
            <person name="Marcet-Houben M."/>
            <person name="Nosek J."/>
            <person name="Gabaldon T."/>
        </authorList>
    </citation>
    <scope>NUCLEOTIDE SEQUENCE</scope>
    <source>
        <strain evidence="4">NCAIM Y.01608</strain>
    </source>
</reference>
<dbReference type="PANTHER" id="PTHR47432:SF1">
    <property type="entry name" value="CELL WALL ASSEMBLY REGULATOR SMI1"/>
    <property type="match status" value="1"/>
</dbReference>
<dbReference type="InterPro" id="IPR009203">
    <property type="entry name" value="Knr4/Smi1"/>
</dbReference>
<dbReference type="SUPFAM" id="SSF160631">
    <property type="entry name" value="SMI1/KNR4-like"/>
    <property type="match status" value="1"/>
</dbReference>
<evidence type="ECO:0000259" key="3">
    <source>
        <dbReference type="SMART" id="SM00860"/>
    </source>
</evidence>
<comment type="caution">
    <text evidence="4">The sequence shown here is derived from an EMBL/GenBank/DDBJ whole genome shotgun (WGS) entry which is preliminary data.</text>
</comment>
<organism evidence="4 5">
    <name type="scientific">Ogataea polymorpha</name>
    <dbReference type="NCBI Taxonomy" id="460523"/>
    <lineage>
        <taxon>Eukaryota</taxon>
        <taxon>Fungi</taxon>
        <taxon>Dikarya</taxon>
        <taxon>Ascomycota</taxon>
        <taxon>Saccharomycotina</taxon>
        <taxon>Pichiomycetes</taxon>
        <taxon>Pichiales</taxon>
        <taxon>Pichiaceae</taxon>
        <taxon>Ogataea</taxon>
    </lineage>
</organism>
<feature type="domain" description="Knr4/Smi1-like" evidence="3">
    <location>
        <begin position="125"/>
        <end position="298"/>
    </location>
</feature>
<dbReference type="AlphaFoldDB" id="A0A9P8NTJ4"/>
<feature type="compositionally biased region" description="Basic and acidic residues" evidence="2">
    <location>
        <begin position="500"/>
        <end position="514"/>
    </location>
</feature>
<name>A0A9P8NTJ4_9ASCO</name>
<dbReference type="SMART" id="SM00860">
    <property type="entry name" value="SMI1_KNR4"/>
    <property type="match status" value="1"/>
</dbReference>
<feature type="compositionally biased region" description="Polar residues" evidence="2">
    <location>
        <begin position="427"/>
        <end position="438"/>
    </location>
</feature>
<proteinExistence type="inferred from homology"/>
<dbReference type="InterPro" id="IPR051873">
    <property type="entry name" value="KNR4/SMI1_regulator"/>
</dbReference>
<evidence type="ECO:0000256" key="1">
    <source>
        <dbReference type="ARBA" id="ARBA00005303"/>
    </source>
</evidence>
<dbReference type="OrthoDB" id="2305498at2759"/>
<evidence type="ECO:0000313" key="5">
    <source>
        <dbReference type="Proteomes" id="UP000788993"/>
    </source>
</evidence>
<dbReference type="GO" id="GO:0043332">
    <property type="term" value="C:mating projection tip"/>
    <property type="evidence" value="ECO:0007669"/>
    <property type="project" value="TreeGrafter"/>
</dbReference>
<feature type="compositionally biased region" description="Basic and acidic residues" evidence="2">
    <location>
        <begin position="417"/>
        <end position="426"/>
    </location>
</feature>
<comment type="similarity">
    <text evidence="1">Belongs to the KNR4/SMI1 family.</text>
</comment>
<dbReference type="PANTHER" id="PTHR47432">
    <property type="entry name" value="CELL WALL ASSEMBLY REGULATOR SMI1"/>
    <property type="match status" value="1"/>
</dbReference>
<dbReference type="Proteomes" id="UP000788993">
    <property type="component" value="Unassembled WGS sequence"/>
</dbReference>
<feature type="region of interest" description="Disordered" evidence="2">
    <location>
        <begin position="29"/>
        <end position="77"/>
    </location>
</feature>
<feature type="compositionally biased region" description="Low complexity" evidence="2">
    <location>
        <begin position="57"/>
        <end position="68"/>
    </location>
</feature>
<dbReference type="GO" id="GO:0070880">
    <property type="term" value="P:fungal-type cell wall beta-glucan biosynthetic process"/>
    <property type="evidence" value="ECO:0007669"/>
    <property type="project" value="TreeGrafter"/>
</dbReference>
<sequence>MGFLKGIQGFFHSITTNDHYASYDASESANLGAAPGHESSQSISMLDNTSSTSLAQNSRSARNSTTSRPVQYRPGMRSQLNGNDIQMQDYIEGQPPLPSVASVWDRLDKWMEREFPELGDDMENGATVNDLNAFEKDLNISLPFDVRESYQIHDGQLTLGKKRGLIYGYPLLDLESIAAEVNIWRKVGDRLQRTTEYFTSEQILLESQNKSDGSSHFQQQKAKHFHFLDSQKSVPKGAVQEVYYHNQWIPLVKDNEGNNIALDLAPGPRGRWGQIILFGRDFDTKFVVASCFTEFLLNLADDLEDGKFYIDEMDEDLVYTENGKTYSYFDVLKYRSLALAKSMVGSRLPVGKSGSSVSLVASPRISQTNLSKQYAPPLNDSFVVEDEDPVIPAEDVIKPQTQPDLLADDLKEVDLAQQGEKTETVKETATNSELTQEPNRTETRPEVSEPTAVPESVTESIDHVDAQPEARNVETEPAAPENQTEENKASENGSTEPDAEDSRSETEDTEKDATEDATNAPVPAAGPSANKSKSRKKKGKKVKK</sequence>
<dbReference type="EMBL" id="JAEUBD010001571">
    <property type="protein sequence ID" value="KAH3658961.1"/>
    <property type="molecule type" value="Genomic_DNA"/>
</dbReference>
<gene>
    <name evidence="4" type="ORF">OGATHE_006687</name>
</gene>
<feature type="compositionally biased region" description="Polar residues" evidence="2">
    <location>
        <begin position="38"/>
        <end position="56"/>
    </location>
</feature>
<reference evidence="4" key="2">
    <citation type="submission" date="2021-01" db="EMBL/GenBank/DDBJ databases">
        <authorList>
            <person name="Schikora-Tamarit M.A."/>
        </authorList>
    </citation>
    <scope>NUCLEOTIDE SEQUENCE</scope>
    <source>
        <strain evidence="4">NCAIM Y.01608</strain>
    </source>
</reference>
<dbReference type="InterPro" id="IPR037883">
    <property type="entry name" value="Knr4/Smi1-like_sf"/>
</dbReference>
<evidence type="ECO:0000256" key="2">
    <source>
        <dbReference type="SAM" id="MobiDB-lite"/>
    </source>
</evidence>
<feature type="compositionally biased region" description="Basic residues" evidence="2">
    <location>
        <begin position="532"/>
        <end position="544"/>
    </location>
</feature>
<accession>A0A9P8NTJ4</accession>